<dbReference type="Pfam" id="PF14740">
    <property type="entry name" value="DUF4471"/>
    <property type="match status" value="1"/>
</dbReference>
<evidence type="ECO:0000256" key="2">
    <source>
        <dbReference type="ARBA" id="ARBA00022490"/>
    </source>
</evidence>
<comment type="caution">
    <text evidence="8">The sequence shown here is derived from an EMBL/GenBank/DDBJ whole genome shotgun (WGS) entry which is preliminary data.</text>
</comment>
<evidence type="ECO:0000256" key="4">
    <source>
        <dbReference type="ARBA" id="ARBA00024190"/>
    </source>
</evidence>
<dbReference type="Pfam" id="PF14737">
    <property type="entry name" value="DUF4470"/>
    <property type="match status" value="1"/>
</dbReference>
<dbReference type="PANTHER" id="PTHR22118:SF14">
    <property type="entry name" value="DYNEIN AXONEMAL ASSEMBLY FACTOR 3"/>
    <property type="match status" value="1"/>
</dbReference>
<evidence type="ECO:0000256" key="1">
    <source>
        <dbReference type="ARBA" id="ARBA00010449"/>
    </source>
</evidence>
<reference evidence="8 9" key="1">
    <citation type="journal article" date="2018" name="Biotechnol. Adv.">
        <title>Improved genomic resources and new bioinformatic workflow for the carcinogenic parasite Clonorchis sinensis: Biotechnological implications.</title>
        <authorList>
            <person name="Wang D."/>
            <person name="Korhonen P.K."/>
            <person name="Gasser R.B."/>
            <person name="Young N.D."/>
        </authorList>
    </citation>
    <scope>NUCLEOTIDE SEQUENCE [LARGE SCALE GENOMIC DNA]</scope>
    <source>
        <strain evidence="8">Cs-k2</strain>
    </source>
</reference>
<organism evidence="8 9">
    <name type="scientific">Clonorchis sinensis</name>
    <name type="common">Chinese liver fluke</name>
    <dbReference type="NCBI Taxonomy" id="79923"/>
    <lineage>
        <taxon>Eukaryota</taxon>
        <taxon>Metazoa</taxon>
        <taxon>Spiralia</taxon>
        <taxon>Lophotrochozoa</taxon>
        <taxon>Platyhelminthes</taxon>
        <taxon>Trematoda</taxon>
        <taxon>Digenea</taxon>
        <taxon>Opisthorchiida</taxon>
        <taxon>Opisthorchiata</taxon>
        <taxon>Opisthorchiidae</taxon>
        <taxon>Clonorchis</taxon>
    </lineage>
</organism>
<sequence>MQANLKAEALGNIAWWGFTPAVDLLASYTKYFDSRLPNQVNVLLVGGGDSRHILQTIANVAADSVASANFFITDTCLESYARIMLQLYIAFESNHRLNLQDKTEMFLELYGNTLLRENVATYLRHVASEFIRIVTSFDSGDENLSFIDLSNLKFKERDILESIFKFWRKSDTKEFEVKKIWDYRLRKHLGTRYDAIPNVFDWDCSITLHDRKAGQIDSREYSRWRKCGVAFELRQADYIVPNRSLASGRSFKTPKDETSIYWGYWGDITTSPYITFGIRTDNHPELARQVNGKRVYGATTVAEVNLRDMLWRLEHHCECPEKIAAPFLNNKQDEKQSGDTEDTTGTENEGEDLRLVDENHGKSGGDISNMASFESHLRETPFVPIQPSVPVTVKYLPINSFPDLPTRYQSIILGENPHPLDIIYVGCGLAHLLDSVKLKPVRNSCIPEAVVSDDTISPKERTSPHSKDQQLTESEPYTGLTALLSSKAILVVESVLYIVELRPAEIEAYVERVTKMASELGFQPSKKHEPMKDYHLVFVRHSDGYKSPP</sequence>
<reference evidence="8 9" key="2">
    <citation type="journal article" date="2021" name="Genomics">
        <title>High-quality reference genome for Clonorchis sinensis.</title>
        <authorList>
            <person name="Young N.D."/>
            <person name="Stroehlein A.J."/>
            <person name="Kinkar L."/>
            <person name="Wang T."/>
            <person name="Sohn W.M."/>
            <person name="Chang B.C.H."/>
            <person name="Kaur P."/>
            <person name="Weisz D."/>
            <person name="Dudchenko O."/>
            <person name="Aiden E.L."/>
            <person name="Korhonen P.K."/>
            <person name="Gasser R.B."/>
        </authorList>
    </citation>
    <scope>NUCLEOTIDE SEQUENCE [LARGE SCALE GENOMIC DNA]</scope>
    <source>
        <strain evidence="8">Cs-k2</strain>
    </source>
</reference>
<dbReference type="InterPro" id="IPR039304">
    <property type="entry name" value="DNAAF3"/>
</dbReference>
<feature type="domain" description="DUF4470" evidence="6">
    <location>
        <begin position="15"/>
        <end position="115"/>
    </location>
</feature>
<name>A0A8T1ML48_CLOSI</name>
<feature type="region of interest" description="Disordered" evidence="5">
    <location>
        <begin position="328"/>
        <end position="357"/>
    </location>
</feature>
<comment type="subcellular location">
    <subcellularLocation>
        <location evidence="4">Dynein axonemal particle</location>
    </subcellularLocation>
</comment>
<evidence type="ECO:0000259" key="6">
    <source>
        <dbReference type="Pfam" id="PF14737"/>
    </source>
</evidence>
<protein>
    <submittedName>
        <fullName evidence="8">Dynein assembly factor 3, axonemal</fullName>
    </submittedName>
</protein>
<keyword evidence="3" id="KW-0970">Cilium biogenesis/degradation</keyword>
<dbReference type="GO" id="GO:0120293">
    <property type="term" value="C:dynein axonemal particle"/>
    <property type="evidence" value="ECO:0007669"/>
    <property type="project" value="UniProtKB-SubCell"/>
</dbReference>
<dbReference type="EMBL" id="NIRI02000042">
    <property type="protein sequence ID" value="KAG5449555.1"/>
    <property type="molecule type" value="Genomic_DNA"/>
</dbReference>
<evidence type="ECO:0000313" key="8">
    <source>
        <dbReference type="EMBL" id="KAG5449555.1"/>
    </source>
</evidence>
<dbReference type="GO" id="GO:0070286">
    <property type="term" value="P:axonemal dynein complex assembly"/>
    <property type="evidence" value="ECO:0007669"/>
    <property type="project" value="InterPro"/>
</dbReference>
<accession>A0A8T1ML48</accession>
<evidence type="ECO:0000256" key="5">
    <source>
        <dbReference type="SAM" id="MobiDB-lite"/>
    </source>
</evidence>
<evidence type="ECO:0000259" key="7">
    <source>
        <dbReference type="Pfam" id="PF14740"/>
    </source>
</evidence>
<evidence type="ECO:0000256" key="3">
    <source>
        <dbReference type="ARBA" id="ARBA00022794"/>
    </source>
</evidence>
<evidence type="ECO:0000313" key="9">
    <source>
        <dbReference type="Proteomes" id="UP000286415"/>
    </source>
</evidence>
<feature type="domain" description="Dynein assembly factor 3 C-terminal" evidence="7">
    <location>
        <begin position="147"/>
        <end position="436"/>
    </location>
</feature>
<keyword evidence="2" id="KW-0963">Cytoplasm</keyword>
<feature type="compositionally biased region" description="Acidic residues" evidence="5">
    <location>
        <begin position="339"/>
        <end position="350"/>
    </location>
</feature>
<dbReference type="InterPro" id="IPR027974">
    <property type="entry name" value="DUF4470"/>
</dbReference>
<gene>
    <name evidence="8" type="ORF">CSKR_101549</name>
</gene>
<dbReference type="PANTHER" id="PTHR22118">
    <property type="entry name" value="DYNEIN ASSEMBLY FACTOR 3, AXONEMAL"/>
    <property type="match status" value="1"/>
</dbReference>
<dbReference type="OrthoDB" id="538817at2759"/>
<dbReference type="InterPro" id="IPR028235">
    <property type="entry name" value="DNAAF3_C"/>
</dbReference>
<keyword evidence="9" id="KW-1185">Reference proteome</keyword>
<dbReference type="Proteomes" id="UP000286415">
    <property type="component" value="Unassembled WGS sequence"/>
</dbReference>
<dbReference type="GO" id="GO:0044458">
    <property type="term" value="P:motile cilium assembly"/>
    <property type="evidence" value="ECO:0007669"/>
    <property type="project" value="TreeGrafter"/>
</dbReference>
<proteinExistence type="inferred from homology"/>
<comment type="similarity">
    <text evidence="1">Belongs to the DNAAF3 family.</text>
</comment>
<dbReference type="AlphaFoldDB" id="A0A8T1ML48"/>